<evidence type="ECO:0008006" key="3">
    <source>
        <dbReference type="Google" id="ProtNLM"/>
    </source>
</evidence>
<organism evidence="1 2">
    <name type="scientific">Candidatus Lloydbacteria bacterium CG22_combo_CG10-13_8_21_14_all_47_15</name>
    <dbReference type="NCBI Taxonomy" id="1974635"/>
    <lineage>
        <taxon>Bacteria</taxon>
        <taxon>Candidatus Lloydiibacteriota</taxon>
    </lineage>
</organism>
<name>A0A2H0CUX3_9BACT</name>
<dbReference type="InterPro" id="IPR016181">
    <property type="entry name" value="Acyl_CoA_acyltransferase"/>
</dbReference>
<dbReference type="SUPFAM" id="SSF55729">
    <property type="entry name" value="Acyl-CoA N-acyltransferases (Nat)"/>
    <property type="match status" value="1"/>
</dbReference>
<evidence type="ECO:0000313" key="2">
    <source>
        <dbReference type="Proteomes" id="UP000230638"/>
    </source>
</evidence>
<proteinExistence type="predicted"/>
<feature type="non-terminal residue" evidence="1">
    <location>
        <position position="1"/>
    </location>
</feature>
<gene>
    <name evidence="1" type="ORF">COW88_01850</name>
</gene>
<dbReference type="GO" id="GO:0044038">
    <property type="term" value="P:cell wall macromolecule biosynthetic process"/>
    <property type="evidence" value="ECO:0007669"/>
    <property type="project" value="InterPro"/>
</dbReference>
<comment type="caution">
    <text evidence="1">The sequence shown here is derived from an EMBL/GenBank/DDBJ whole genome shotgun (WGS) entry which is preliminary data.</text>
</comment>
<dbReference type="AlphaFoldDB" id="A0A2H0CUX3"/>
<accession>A0A2H0CUX3</accession>
<dbReference type="GO" id="GO:0016755">
    <property type="term" value="F:aminoacyltransferase activity"/>
    <property type="evidence" value="ECO:0007669"/>
    <property type="project" value="InterPro"/>
</dbReference>
<sequence>YDWIREGNAFLIGAKKGNMFVGFSYFFLYKNNAYYGSACNDPNSAGIPVAHFIQWEGIKWMHEHAIKFYEIGWQYYAQTLEHFPTEKEKSISKFKRGFGGFTALLPMGEKYYDKEYFADVYHSRIKKYADSLTPYHG</sequence>
<dbReference type="Gene3D" id="3.40.630.30">
    <property type="match status" value="1"/>
</dbReference>
<protein>
    <recommendedName>
        <fullName evidence="3">Methicillin resistance protein</fullName>
    </recommendedName>
</protein>
<dbReference type="PROSITE" id="PS51191">
    <property type="entry name" value="FEMABX"/>
    <property type="match status" value="1"/>
</dbReference>
<reference evidence="1 2" key="1">
    <citation type="submission" date="2017-09" db="EMBL/GenBank/DDBJ databases">
        <title>Depth-based differentiation of microbial function through sediment-hosted aquifers and enrichment of novel symbionts in the deep terrestrial subsurface.</title>
        <authorList>
            <person name="Probst A.J."/>
            <person name="Ladd B."/>
            <person name="Jarett J.K."/>
            <person name="Geller-Mcgrath D.E."/>
            <person name="Sieber C.M."/>
            <person name="Emerson J.B."/>
            <person name="Anantharaman K."/>
            <person name="Thomas B.C."/>
            <person name="Malmstrom R."/>
            <person name="Stieglmeier M."/>
            <person name="Klingl A."/>
            <person name="Woyke T."/>
            <person name="Ryan C.M."/>
            <person name="Banfield J.F."/>
        </authorList>
    </citation>
    <scope>NUCLEOTIDE SEQUENCE [LARGE SCALE GENOMIC DNA]</scope>
    <source>
        <strain evidence="1">CG22_combo_CG10-13_8_21_14_all_47_15</strain>
    </source>
</reference>
<dbReference type="InterPro" id="IPR003447">
    <property type="entry name" value="FEMABX"/>
</dbReference>
<evidence type="ECO:0000313" key="1">
    <source>
        <dbReference type="EMBL" id="PIP73519.1"/>
    </source>
</evidence>
<dbReference type="EMBL" id="PCTL01000019">
    <property type="protein sequence ID" value="PIP73519.1"/>
    <property type="molecule type" value="Genomic_DNA"/>
</dbReference>
<dbReference type="Proteomes" id="UP000230638">
    <property type="component" value="Unassembled WGS sequence"/>
</dbReference>